<dbReference type="PANTHER" id="PTHR12358">
    <property type="entry name" value="SPHINGOSINE KINASE"/>
    <property type="match status" value="1"/>
</dbReference>
<keyword evidence="7" id="KW-0444">Lipid biosynthesis</keyword>
<dbReference type="SUPFAM" id="SSF111331">
    <property type="entry name" value="NAD kinase/diacylglycerol kinase-like"/>
    <property type="match status" value="1"/>
</dbReference>
<comment type="cofactor">
    <cofactor evidence="1">
        <name>Mg(2+)</name>
        <dbReference type="ChEBI" id="CHEBI:18420"/>
    </cofactor>
</comment>
<keyword evidence="8" id="KW-1208">Phospholipid metabolism</keyword>
<keyword evidence="5" id="KW-0418">Kinase</keyword>
<keyword evidence="3" id="KW-0808">Transferase</keyword>
<dbReference type="Pfam" id="PF00781">
    <property type="entry name" value="DAGK_cat"/>
    <property type="match status" value="1"/>
</dbReference>
<dbReference type="RefSeq" id="WP_219964627.1">
    <property type="nucleotide sequence ID" value="NZ_JAGFNZ010000002.1"/>
</dbReference>
<evidence type="ECO:0000256" key="7">
    <source>
        <dbReference type="ARBA" id="ARBA00023209"/>
    </source>
</evidence>
<comment type="similarity">
    <text evidence="2">Belongs to the diacylglycerol/lipid kinase family.</text>
</comment>
<dbReference type="InterPro" id="IPR001206">
    <property type="entry name" value="Diacylglycerol_kinase_cat_dom"/>
</dbReference>
<dbReference type="PROSITE" id="PS50146">
    <property type="entry name" value="DAGK"/>
    <property type="match status" value="1"/>
</dbReference>
<evidence type="ECO:0000256" key="3">
    <source>
        <dbReference type="ARBA" id="ARBA00022679"/>
    </source>
</evidence>
<evidence type="ECO:0000313" key="10">
    <source>
        <dbReference type="EMBL" id="MBW7572209.1"/>
    </source>
</evidence>
<keyword evidence="7" id="KW-0594">Phospholipid biosynthesis</keyword>
<evidence type="ECO:0000256" key="8">
    <source>
        <dbReference type="ARBA" id="ARBA00023264"/>
    </source>
</evidence>
<dbReference type="InterPro" id="IPR016064">
    <property type="entry name" value="NAD/diacylglycerol_kinase_sf"/>
</dbReference>
<keyword evidence="6" id="KW-0067">ATP-binding</keyword>
<dbReference type="InterPro" id="IPR045540">
    <property type="entry name" value="YegS/DAGK_C"/>
</dbReference>
<comment type="caution">
    <text evidence="10">The sequence shown here is derived from an EMBL/GenBank/DDBJ whole genome shotgun (WGS) entry which is preliminary data.</text>
</comment>
<dbReference type="Gene3D" id="3.40.50.10330">
    <property type="entry name" value="Probable inorganic polyphosphate/atp-NAD kinase, domain 1"/>
    <property type="match status" value="1"/>
</dbReference>
<dbReference type="Proteomes" id="UP000719942">
    <property type="component" value="Unassembled WGS sequence"/>
</dbReference>
<dbReference type="EMBL" id="JAGFNZ010000002">
    <property type="protein sequence ID" value="MBW7572209.1"/>
    <property type="molecule type" value="Genomic_DNA"/>
</dbReference>
<evidence type="ECO:0000259" key="9">
    <source>
        <dbReference type="PROSITE" id="PS50146"/>
    </source>
</evidence>
<proteinExistence type="inferred from homology"/>
<evidence type="ECO:0000256" key="2">
    <source>
        <dbReference type="ARBA" id="ARBA00005983"/>
    </source>
</evidence>
<evidence type="ECO:0000256" key="1">
    <source>
        <dbReference type="ARBA" id="ARBA00001946"/>
    </source>
</evidence>
<dbReference type="InterPro" id="IPR050187">
    <property type="entry name" value="Lipid_Phosphate_FormReg"/>
</dbReference>
<accession>A0ABS7DLM2</accession>
<feature type="domain" description="DAGKc" evidence="9">
    <location>
        <begin position="10"/>
        <end position="141"/>
    </location>
</feature>
<keyword evidence="4" id="KW-0547">Nucleotide-binding</keyword>
<protein>
    <recommendedName>
        <fullName evidence="9">DAGKc domain-containing protein</fullName>
    </recommendedName>
</protein>
<organism evidence="10 11">
    <name type="scientific">Caproiciproducens faecalis</name>
    <dbReference type="NCBI Taxonomy" id="2820301"/>
    <lineage>
        <taxon>Bacteria</taxon>
        <taxon>Bacillati</taxon>
        <taxon>Bacillota</taxon>
        <taxon>Clostridia</taxon>
        <taxon>Eubacteriales</taxon>
        <taxon>Acutalibacteraceae</taxon>
        <taxon>Caproiciproducens</taxon>
    </lineage>
</organism>
<gene>
    <name evidence="10" type="ORF">J5W02_05225</name>
</gene>
<evidence type="ECO:0000256" key="4">
    <source>
        <dbReference type="ARBA" id="ARBA00022741"/>
    </source>
</evidence>
<evidence type="ECO:0000256" key="5">
    <source>
        <dbReference type="ARBA" id="ARBA00022777"/>
    </source>
</evidence>
<keyword evidence="11" id="KW-1185">Reference proteome</keyword>
<dbReference type="Gene3D" id="2.60.200.40">
    <property type="match status" value="1"/>
</dbReference>
<dbReference type="PANTHER" id="PTHR12358:SF54">
    <property type="entry name" value="SPHINGOSINE KINASE RELATED PROTEIN"/>
    <property type="match status" value="1"/>
</dbReference>
<evidence type="ECO:0000256" key="6">
    <source>
        <dbReference type="ARBA" id="ARBA00022840"/>
    </source>
</evidence>
<keyword evidence="7" id="KW-0443">Lipid metabolism</keyword>
<dbReference type="InterPro" id="IPR017438">
    <property type="entry name" value="ATP-NAD_kinase_N"/>
</dbReference>
<evidence type="ECO:0000313" key="11">
    <source>
        <dbReference type="Proteomes" id="UP000719942"/>
    </source>
</evidence>
<reference evidence="10 11" key="1">
    <citation type="submission" date="2021-03" db="EMBL/GenBank/DDBJ databases">
        <title>Caproiciproducens sp. nov. isolated from feces of cow.</title>
        <authorList>
            <person name="Choi J.-Y."/>
        </authorList>
    </citation>
    <scope>NUCLEOTIDE SEQUENCE [LARGE SCALE GENOMIC DNA]</scope>
    <source>
        <strain evidence="10 11">AGMB10547</strain>
    </source>
</reference>
<name>A0ABS7DLM2_9FIRM</name>
<dbReference type="SMART" id="SM00046">
    <property type="entry name" value="DAGKc"/>
    <property type="match status" value="1"/>
</dbReference>
<sequence length="320" mass="34893">MEKQTYLTDKRRRRVKLVFNPASGSSNASSVQLLDIISMLQQWKYLPEVYLTEPDSNFAQVVQDTMAQGINLFIVCGGDGTVSAVAKAMRGLPATLGIIPTGTQNNIALSLNIPRDIPSAIALFRTGERVKIDTGLIDCERGHSTFLEICSVGLMSSLFSAGDDIQHGHLERVGDFLSTLVALNPSKIKLTLDGKREIVRMGHLVLVTNMPYVGRNYQVGGTAAFRDGLLDVLVFSNLSKLNLLGRAFKGKNMSELEDSGIEHFHAHTVDIETTPPMQLMADGVALGEGPIHIELQRRALAVMTKAPELKRLKRAAAGEK</sequence>
<dbReference type="Pfam" id="PF19279">
    <property type="entry name" value="YegS_C"/>
    <property type="match status" value="1"/>
</dbReference>